<dbReference type="GO" id="GO:0000166">
    <property type="term" value="F:nucleotide binding"/>
    <property type="evidence" value="ECO:0007669"/>
    <property type="project" value="InterPro"/>
</dbReference>
<sequence length="131" mass="14953">MIFVTGGAFQGKTEFVKEHFNIQEQEIVDGCLCEYHKIYHARVINHFEGLLLRLLKENKSVSKVIEDLLWENKNAIIISTEIGCGLVPVDTFEREYRETVGRSCCQIVKNANQVYRVHCGIATKIYDSGNS</sequence>
<dbReference type="Pfam" id="PF02283">
    <property type="entry name" value="CobU"/>
    <property type="match status" value="1"/>
</dbReference>
<reference evidence="1 2" key="1">
    <citation type="submission" date="2018-05" db="EMBL/GenBank/DDBJ databases">
        <title>Genomic Encyclopedia of Type Strains, Phase IV (KMG-IV): sequencing the most valuable type-strain genomes for metagenomic binning, comparative biology and taxonomic classification.</title>
        <authorList>
            <person name="Goeker M."/>
        </authorList>
    </citation>
    <scope>NUCLEOTIDE SEQUENCE [LARGE SCALE GENOMIC DNA]</scope>
    <source>
        <strain evidence="1 2">DSM 28816</strain>
    </source>
</reference>
<keyword evidence="1" id="KW-0548">Nucleotidyltransferase</keyword>
<keyword evidence="1" id="KW-0418">Kinase</keyword>
<dbReference type="Gene3D" id="3.40.50.300">
    <property type="entry name" value="P-loop containing nucleotide triphosphate hydrolases"/>
    <property type="match status" value="1"/>
</dbReference>
<dbReference type="InterPro" id="IPR003203">
    <property type="entry name" value="CobU/CobP"/>
</dbReference>
<accession>A0A318EX41</accession>
<proteinExistence type="predicted"/>
<dbReference type="EMBL" id="QICS01000001">
    <property type="protein sequence ID" value="PXV95807.1"/>
    <property type="molecule type" value="Genomic_DNA"/>
</dbReference>
<keyword evidence="1" id="KW-0808">Transferase</keyword>
<dbReference type="Proteomes" id="UP000247523">
    <property type="component" value="Unassembled WGS sequence"/>
</dbReference>
<dbReference type="InterPro" id="IPR027417">
    <property type="entry name" value="P-loop_NTPase"/>
</dbReference>
<dbReference type="GO" id="GO:0016779">
    <property type="term" value="F:nucleotidyltransferase activity"/>
    <property type="evidence" value="ECO:0007669"/>
    <property type="project" value="UniProtKB-KW"/>
</dbReference>
<gene>
    <name evidence="1" type="ORF">C8E03_101437</name>
</gene>
<dbReference type="GO" id="GO:0043752">
    <property type="term" value="F:adenosylcobinamide kinase activity"/>
    <property type="evidence" value="ECO:0007669"/>
    <property type="project" value="InterPro"/>
</dbReference>
<evidence type="ECO:0000313" key="2">
    <source>
        <dbReference type="Proteomes" id="UP000247523"/>
    </source>
</evidence>
<dbReference type="SUPFAM" id="SSF52540">
    <property type="entry name" value="P-loop containing nucleoside triphosphate hydrolases"/>
    <property type="match status" value="1"/>
</dbReference>
<organism evidence="1 2">
    <name type="scientific">Lachnotalea glycerini</name>
    <dbReference type="NCBI Taxonomy" id="1763509"/>
    <lineage>
        <taxon>Bacteria</taxon>
        <taxon>Bacillati</taxon>
        <taxon>Bacillota</taxon>
        <taxon>Clostridia</taxon>
        <taxon>Lachnospirales</taxon>
        <taxon>Lachnospiraceae</taxon>
        <taxon>Lachnotalea</taxon>
    </lineage>
</organism>
<protein>
    <submittedName>
        <fullName evidence="1">Adenosylcobinamide kinase /adenosylcobinamide-phosphate guanylyltransferase</fullName>
    </submittedName>
</protein>
<evidence type="ECO:0000313" key="1">
    <source>
        <dbReference type="EMBL" id="PXV95807.1"/>
    </source>
</evidence>
<comment type="caution">
    <text evidence="1">The sequence shown here is derived from an EMBL/GenBank/DDBJ whole genome shotgun (WGS) entry which is preliminary data.</text>
</comment>
<dbReference type="UniPathway" id="UPA00148">
    <property type="reaction ID" value="UER00236"/>
</dbReference>
<dbReference type="RefSeq" id="WP_110290162.1">
    <property type="nucleotide sequence ID" value="NZ_QICS01000001.1"/>
</dbReference>
<dbReference type="GO" id="GO:0009236">
    <property type="term" value="P:cobalamin biosynthetic process"/>
    <property type="evidence" value="ECO:0007669"/>
    <property type="project" value="UniProtKB-UniPathway"/>
</dbReference>
<name>A0A318EX41_9FIRM</name>
<dbReference type="AlphaFoldDB" id="A0A318EX41"/>